<keyword evidence="3" id="KW-0723">Serine/threonine-protein kinase</keyword>
<dbReference type="SUPFAM" id="SSF56112">
    <property type="entry name" value="Protein kinase-like (PK-like)"/>
    <property type="match status" value="1"/>
</dbReference>
<evidence type="ECO:0000256" key="5">
    <source>
        <dbReference type="ARBA" id="ARBA00022741"/>
    </source>
</evidence>
<evidence type="ECO:0000256" key="4">
    <source>
        <dbReference type="ARBA" id="ARBA00022679"/>
    </source>
</evidence>
<comment type="catalytic activity">
    <reaction evidence="8">
        <text>L-threonyl-[protein] + ATP = O-phospho-L-threonyl-[protein] + ADP + H(+)</text>
        <dbReference type="Rhea" id="RHEA:46608"/>
        <dbReference type="Rhea" id="RHEA-COMP:11060"/>
        <dbReference type="Rhea" id="RHEA-COMP:11605"/>
        <dbReference type="ChEBI" id="CHEBI:15378"/>
        <dbReference type="ChEBI" id="CHEBI:30013"/>
        <dbReference type="ChEBI" id="CHEBI:30616"/>
        <dbReference type="ChEBI" id="CHEBI:61977"/>
        <dbReference type="ChEBI" id="CHEBI:456216"/>
        <dbReference type="EC" id="2.7.11.1"/>
    </reaction>
</comment>
<protein>
    <recommendedName>
        <fullName evidence="2">non-specific serine/threonine protein kinase</fullName>
        <ecNumber evidence="2">2.7.11.1</ecNumber>
    </recommendedName>
</protein>
<dbReference type="InterPro" id="IPR000719">
    <property type="entry name" value="Prot_kinase_dom"/>
</dbReference>
<name>A0A1I7X0P4_HETBA</name>
<evidence type="ECO:0000256" key="1">
    <source>
        <dbReference type="ARBA" id="ARBA00010791"/>
    </source>
</evidence>
<dbReference type="Pfam" id="PF00069">
    <property type="entry name" value="Pkinase"/>
    <property type="match status" value="1"/>
</dbReference>
<dbReference type="WBParaSite" id="Hba_11002">
    <property type="protein sequence ID" value="Hba_11002"/>
    <property type="gene ID" value="Hba_11002"/>
</dbReference>
<evidence type="ECO:0000256" key="8">
    <source>
        <dbReference type="ARBA" id="ARBA00047899"/>
    </source>
</evidence>
<evidence type="ECO:0000256" key="7">
    <source>
        <dbReference type="ARBA" id="ARBA00022840"/>
    </source>
</evidence>
<dbReference type="GO" id="GO:0035556">
    <property type="term" value="P:intracellular signal transduction"/>
    <property type="evidence" value="ECO:0007669"/>
    <property type="project" value="TreeGrafter"/>
</dbReference>
<evidence type="ECO:0000256" key="6">
    <source>
        <dbReference type="ARBA" id="ARBA00022777"/>
    </source>
</evidence>
<evidence type="ECO:0000256" key="10">
    <source>
        <dbReference type="SAM" id="Phobius"/>
    </source>
</evidence>
<keyword evidence="5" id="KW-0547">Nucleotide-binding</keyword>
<keyword evidence="10" id="KW-0472">Membrane</keyword>
<dbReference type="InterPro" id="IPR008271">
    <property type="entry name" value="Ser/Thr_kinase_AS"/>
</dbReference>
<feature type="transmembrane region" description="Helical" evidence="10">
    <location>
        <begin position="53"/>
        <end position="70"/>
    </location>
</feature>
<dbReference type="AlphaFoldDB" id="A0A1I7X0P4"/>
<dbReference type="Gene3D" id="1.10.510.10">
    <property type="entry name" value="Transferase(Phosphotransferase) domain 1"/>
    <property type="match status" value="1"/>
</dbReference>
<evidence type="ECO:0000313" key="13">
    <source>
        <dbReference type="WBParaSite" id="Hba_11002"/>
    </source>
</evidence>
<dbReference type="EC" id="2.7.11.1" evidence="2"/>
<proteinExistence type="inferred from homology"/>
<feature type="transmembrane region" description="Helical" evidence="10">
    <location>
        <begin position="270"/>
        <end position="293"/>
    </location>
</feature>
<sequence length="332" mass="38217">MQVCLSIERRDHKSTSLLNVATRRLVDFVKIMKKGYLTVEEIKLIGSGSYRKIVLLICICAVIIIVNYTFNVEIHFQARVQRDLSRINPHIVLCLGYQYERIANYTEMQILMEYIEGGDLFELAVPSQGLNHSQAQDYFRQLLKGLDFIHEMDIAHRDIKPENLLLSKRGVVKITDFGLCEKFRIDGEERILTRSCGTPAYMSPDVIRGHYRGQPSDIWSAGIVLITLLTGDLPWRRAVDSCVNFKNWKSNAIELPEPFERMGMEAMCRFSFTFLFPLLLLLLFFLALLRFILNNNEETRPSIAQILQHPWMTCSHFVLLVPLYLKAGVALG</sequence>
<dbReference type="PANTHER" id="PTHR24346">
    <property type="entry name" value="MAP/MICROTUBULE AFFINITY-REGULATING KINASE"/>
    <property type="match status" value="1"/>
</dbReference>
<comment type="similarity">
    <text evidence="1">Belongs to the protein kinase superfamily. CAMK Ser/Thr protein kinase family. NIM1 subfamily.</text>
</comment>
<keyword evidence="10" id="KW-0812">Transmembrane</keyword>
<comment type="catalytic activity">
    <reaction evidence="9">
        <text>L-seryl-[protein] + ATP = O-phospho-L-seryl-[protein] + ADP + H(+)</text>
        <dbReference type="Rhea" id="RHEA:17989"/>
        <dbReference type="Rhea" id="RHEA-COMP:9863"/>
        <dbReference type="Rhea" id="RHEA-COMP:11604"/>
        <dbReference type="ChEBI" id="CHEBI:15378"/>
        <dbReference type="ChEBI" id="CHEBI:29999"/>
        <dbReference type="ChEBI" id="CHEBI:30616"/>
        <dbReference type="ChEBI" id="CHEBI:83421"/>
        <dbReference type="ChEBI" id="CHEBI:456216"/>
        <dbReference type="EC" id="2.7.11.1"/>
    </reaction>
</comment>
<dbReference type="PANTHER" id="PTHR24346:SF107">
    <property type="entry name" value="SERINE_THREONINE-PROTEIN KINASE CHK1"/>
    <property type="match status" value="1"/>
</dbReference>
<dbReference type="SMART" id="SM00220">
    <property type="entry name" value="S_TKc"/>
    <property type="match status" value="1"/>
</dbReference>
<evidence type="ECO:0000256" key="9">
    <source>
        <dbReference type="ARBA" id="ARBA00048679"/>
    </source>
</evidence>
<dbReference type="GO" id="GO:0004674">
    <property type="term" value="F:protein serine/threonine kinase activity"/>
    <property type="evidence" value="ECO:0007669"/>
    <property type="project" value="UniProtKB-KW"/>
</dbReference>
<dbReference type="GO" id="GO:0005524">
    <property type="term" value="F:ATP binding"/>
    <property type="evidence" value="ECO:0007669"/>
    <property type="project" value="UniProtKB-KW"/>
</dbReference>
<organism evidence="12 13">
    <name type="scientific">Heterorhabditis bacteriophora</name>
    <name type="common">Entomopathogenic nematode worm</name>
    <dbReference type="NCBI Taxonomy" id="37862"/>
    <lineage>
        <taxon>Eukaryota</taxon>
        <taxon>Metazoa</taxon>
        <taxon>Ecdysozoa</taxon>
        <taxon>Nematoda</taxon>
        <taxon>Chromadorea</taxon>
        <taxon>Rhabditida</taxon>
        <taxon>Rhabditina</taxon>
        <taxon>Rhabditomorpha</taxon>
        <taxon>Strongyloidea</taxon>
        <taxon>Heterorhabditidae</taxon>
        <taxon>Heterorhabditis</taxon>
    </lineage>
</organism>
<evidence type="ECO:0000313" key="12">
    <source>
        <dbReference type="Proteomes" id="UP000095283"/>
    </source>
</evidence>
<keyword evidence="4" id="KW-0808">Transferase</keyword>
<dbReference type="GO" id="GO:0005737">
    <property type="term" value="C:cytoplasm"/>
    <property type="evidence" value="ECO:0007669"/>
    <property type="project" value="TreeGrafter"/>
</dbReference>
<keyword evidence="12" id="KW-1185">Reference proteome</keyword>
<evidence type="ECO:0000259" key="11">
    <source>
        <dbReference type="PROSITE" id="PS50011"/>
    </source>
</evidence>
<keyword evidence="6" id="KW-0418">Kinase</keyword>
<dbReference type="InterPro" id="IPR011009">
    <property type="entry name" value="Kinase-like_dom_sf"/>
</dbReference>
<evidence type="ECO:0000256" key="2">
    <source>
        <dbReference type="ARBA" id="ARBA00012513"/>
    </source>
</evidence>
<dbReference type="Proteomes" id="UP000095283">
    <property type="component" value="Unplaced"/>
</dbReference>
<reference evidence="13" key="1">
    <citation type="submission" date="2016-11" db="UniProtKB">
        <authorList>
            <consortium name="WormBaseParasite"/>
        </authorList>
    </citation>
    <scope>IDENTIFICATION</scope>
</reference>
<dbReference type="PROSITE" id="PS00108">
    <property type="entry name" value="PROTEIN_KINASE_ST"/>
    <property type="match status" value="1"/>
</dbReference>
<feature type="domain" description="Protein kinase" evidence="11">
    <location>
        <begin position="39"/>
        <end position="312"/>
    </location>
</feature>
<keyword evidence="7" id="KW-0067">ATP-binding</keyword>
<dbReference type="PROSITE" id="PS50011">
    <property type="entry name" value="PROTEIN_KINASE_DOM"/>
    <property type="match status" value="1"/>
</dbReference>
<keyword evidence="10" id="KW-1133">Transmembrane helix</keyword>
<evidence type="ECO:0000256" key="3">
    <source>
        <dbReference type="ARBA" id="ARBA00022527"/>
    </source>
</evidence>
<accession>A0A1I7X0P4</accession>